<sequence>MANAITSCRIILSIVLLFFSTSSESFFIIYIITGFTDILDGIIARKFKFVTNFGSVFDTFGDIVFSAVYLIKILPMFNISLYMWIWLFTVAFIKVFNIVLGVISQNKFVSIHTSLNKITGVLVFILPLLHFFLGIECIIYLVLFISTIAAVQEGYLVYISQ</sequence>
<accession>A0A3Q8CXG2</accession>
<dbReference type="PROSITE" id="PS00379">
    <property type="entry name" value="CDP_ALCOHOL_P_TRANSF"/>
    <property type="match status" value="1"/>
</dbReference>
<name>A0A3Q8CXG2_9LACO</name>
<evidence type="ECO:0008006" key="6">
    <source>
        <dbReference type="Google" id="ProtNLM"/>
    </source>
</evidence>
<dbReference type="Proteomes" id="UP000314960">
    <property type="component" value="Chromosome"/>
</dbReference>
<gene>
    <name evidence="4" type="ORF">BSQ49_05200</name>
</gene>
<evidence type="ECO:0000313" key="4">
    <source>
        <dbReference type="EMBL" id="AUJ29648.1"/>
    </source>
</evidence>
<evidence type="ECO:0000256" key="2">
    <source>
        <dbReference type="RuleBase" id="RU003750"/>
    </source>
</evidence>
<dbReference type="AlphaFoldDB" id="A0A3Q8CXG2"/>
<dbReference type="Gene3D" id="1.20.120.1760">
    <property type="match status" value="1"/>
</dbReference>
<keyword evidence="3" id="KW-1133">Transmembrane helix</keyword>
<dbReference type="RefSeq" id="WP_141053275.1">
    <property type="nucleotide sequence ID" value="NZ_CP018176.1"/>
</dbReference>
<comment type="similarity">
    <text evidence="2">Belongs to the CDP-alcohol phosphatidyltransferase class-I family.</text>
</comment>
<keyword evidence="3" id="KW-0812">Transmembrane</keyword>
<evidence type="ECO:0000256" key="1">
    <source>
        <dbReference type="ARBA" id="ARBA00022679"/>
    </source>
</evidence>
<proteinExistence type="inferred from homology"/>
<feature type="transmembrane region" description="Helical" evidence="3">
    <location>
        <begin position="12"/>
        <end position="32"/>
    </location>
</feature>
<keyword evidence="1 2" id="KW-0808">Transferase</keyword>
<dbReference type="Pfam" id="PF01066">
    <property type="entry name" value="CDP-OH_P_transf"/>
    <property type="match status" value="1"/>
</dbReference>
<evidence type="ECO:0000313" key="5">
    <source>
        <dbReference type="Proteomes" id="UP000314960"/>
    </source>
</evidence>
<dbReference type="GO" id="GO:0016780">
    <property type="term" value="F:phosphotransferase activity, for other substituted phosphate groups"/>
    <property type="evidence" value="ECO:0007669"/>
    <property type="project" value="InterPro"/>
</dbReference>
<organism evidence="4 5">
    <name type="scientific">Liquorilactobacillus hordei</name>
    <dbReference type="NCBI Taxonomy" id="468911"/>
    <lineage>
        <taxon>Bacteria</taxon>
        <taxon>Bacillati</taxon>
        <taxon>Bacillota</taxon>
        <taxon>Bacilli</taxon>
        <taxon>Lactobacillales</taxon>
        <taxon>Lactobacillaceae</taxon>
        <taxon>Liquorilactobacillus</taxon>
    </lineage>
</organism>
<keyword evidence="3" id="KW-0472">Membrane</keyword>
<reference evidence="4 5" key="1">
    <citation type="submission" date="2016-11" db="EMBL/GenBank/DDBJ databases">
        <title>Interaction between Lactobacillus species and yeast in water kefir.</title>
        <authorList>
            <person name="Behr J."/>
            <person name="Xu D."/>
            <person name="Vogel R.F."/>
        </authorList>
    </citation>
    <scope>NUCLEOTIDE SEQUENCE [LARGE SCALE GENOMIC DNA]</scope>
    <source>
        <strain evidence="4 5">TMW 1.1822</strain>
    </source>
</reference>
<protein>
    <recommendedName>
        <fullName evidence="6">CDP-diacylglycerol--glycerol-3-phosphate 3-phosphatidyltransferase</fullName>
    </recommendedName>
</protein>
<dbReference type="KEGG" id="lhw:BSQ49_05200"/>
<dbReference type="InterPro" id="IPR000462">
    <property type="entry name" value="CDP-OH_P_trans"/>
</dbReference>
<dbReference type="GO" id="GO:0008654">
    <property type="term" value="P:phospholipid biosynthetic process"/>
    <property type="evidence" value="ECO:0007669"/>
    <property type="project" value="InterPro"/>
</dbReference>
<evidence type="ECO:0000256" key="3">
    <source>
        <dbReference type="SAM" id="Phobius"/>
    </source>
</evidence>
<dbReference type="InterPro" id="IPR048254">
    <property type="entry name" value="CDP_ALCOHOL_P_TRANSF_CS"/>
</dbReference>
<dbReference type="GO" id="GO:0016020">
    <property type="term" value="C:membrane"/>
    <property type="evidence" value="ECO:0007669"/>
    <property type="project" value="InterPro"/>
</dbReference>
<dbReference type="EMBL" id="CP018176">
    <property type="protein sequence ID" value="AUJ29648.1"/>
    <property type="molecule type" value="Genomic_DNA"/>
</dbReference>
<feature type="transmembrane region" description="Helical" evidence="3">
    <location>
        <begin position="53"/>
        <end position="71"/>
    </location>
</feature>
<dbReference type="InterPro" id="IPR043130">
    <property type="entry name" value="CDP-OH_PTrfase_TM_dom"/>
</dbReference>
<feature type="transmembrane region" description="Helical" evidence="3">
    <location>
        <begin position="83"/>
        <end position="103"/>
    </location>
</feature>